<accession>A0ABR3JQD2</accession>
<evidence type="ECO:0000313" key="2">
    <source>
        <dbReference type="Proteomes" id="UP001556367"/>
    </source>
</evidence>
<protein>
    <submittedName>
        <fullName evidence="1">Uncharacterized protein</fullName>
    </submittedName>
</protein>
<gene>
    <name evidence="1" type="ORF">HGRIS_001448</name>
</gene>
<reference evidence="2" key="1">
    <citation type="submission" date="2024-06" db="EMBL/GenBank/DDBJ databases">
        <title>Multi-omics analyses provide insights into the biosynthesis of the anticancer antibiotic pleurotin in Hohenbuehelia grisea.</title>
        <authorList>
            <person name="Weaver J.A."/>
            <person name="Alberti F."/>
        </authorList>
    </citation>
    <scope>NUCLEOTIDE SEQUENCE [LARGE SCALE GENOMIC DNA]</scope>
    <source>
        <strain evidence="2">T-177</strain>
    </source>
</reference>
<evidence type="ECO:0000313" key="1">
    <source>
        <dbReference type="EMBL" id="KAL0957667.1"/>
    </source>
</evidence>
<proteinExistence type="predicted"/>
<name>A0ABR3JQD2_9AGAR</name>
<dbReference type="Proteomes" id="UP001556367">
    <property type="component" value="Unassembled WGS sequence"/>
</dbReference>
<keyword evidence="2" id="KW-1185">Reference proteome</keyword>
<dbReference type="EMBL" id="JASNQZ010000005">
    <property type="protein sequence ID" value="KAL0957667.1"/>
    <property type="molecule type" value="Genomic_DNA"/>
</dbReference>
<organism evidence="1 2">
    <name type="scientific">Hohenbuehelia grisea</name>
    <dbReference type="NCBI Taxonomy" id="104357"/>
    <lineage>
        <taxon>Eukaryota</taxon>
        <taxon>Fungi</taxon>
        <taxon>Dikarya</taxon>
        <taxon>Basidiomycota</taxon>
        <taxon>Agaricomycotina</taxon>
        <taxon>Agaricomycetes</taxon>
        <taxon>Agaricomycetidae</taxon>
        <taxon>Agaricales</taxon>
        <taxon>Pleurotineae</taxon>
        <taxon>Pleurotaceae</taxon>
        <taxon>Hohenbuehelia</taxon>
    </lineage>
</organism>
<sequence length="101" mass="11533">MQLNDMVCVLFGGPMPFILHQGATPSENKLREEAFVNELMKGKVVELWRAGELECKDFRLRHCRHHLPSSFTFILSPSSSSPNRLMELRPSLDLRVSACTF</sequence>
<comment type="caution">
    <text evidence="1">The sequence shown here is derived from an EMBL/GenBank/DDBJ whole genome shotgun (WGS) entry which is preliminary data.</text>
</comment>